<reference evidence="6 7" key="2">
    <citation type="journal article" date="2012" name="PLoS Pathog.">
        <title>Diverse lifestyles and strategies of plant pathogenesis encoded in the genomes of eighteen Dothideomycetes fungi.</title>
        <authorList>
            <person name="Ohm R.A."/>
            <person name="Feau N."/>
            <person name="Henrissat B."/>
            <person name="Schoch C.L."/>
            <person name="Horwitz B.A."/>
            <person name="Barry K.W."/>
            <person name="Condon B.J."/>
            <person name="Copeland A.C."/>
            <person name="Dhillon B."/>
            <person name="Glaser F."/>
            <person name="Hesse C.N."/>
            <person name="Kosti I."/>
            <person name="LaButti K."/>
            <person name="Lindquist E.A."/>
            <person name="Lucas S."/>
            <person name="Salamov A.A."/>
            <person name="Bradshaw R.E."/>
            <person name="Ciuffetti L."/>
            <person name="Hamelin R.C."/>
            <person name="Kema G.H.J."/>
            <person name="Lawrence C."/>
            <person name="Scott J.A."/>
            <person name="Spatafora J.W."/>
            <person name="Turgeon B.G."/>
            <person name="de Wit P.J.G.M."/>
            <person name="Zhong S."/>
            <person name="Goodwin S.B."/>
            <person name="Grigoriev I.V."/>
        </authorList>
    </citation>
    <scope>NUCLEOTIDE SEQUENCE [LARGE SCALE GENOMIC DNA]</scope>
    <source>
        <strain evidence="7">NZE10 / CBS 128990</strain>
    </source>
</reference>
<keyword evidence="3 4" id="KW-0949">S-adenosyl-L-methionine</keyword>
<reference evidence="7" key="1">
    <citation type="journal article" date="2012" name="PLoS Genet.">
        <title>The genomes of the fungal plant pathogens Cladosporium fulvum and Dothistroma septosporum reveal adaptation to different hosts and lifestyles but also signatures of common ancestry.</title>
        <authorList>
            <person name="de Wit P.J.G.M."/>
            <person name="van der Burgt A."/>
            <person name="Oekmen B."/>
            <person name="Stergiopoulos I."/>
            <person name="Abd-Elsalam K.A."/>
            <person name="Aerts A.L."/>
            <person name="Bahkali A.H."/>
            <person name="Beenen H.G."/>
            <person name="Chettri P."/>
            <person name="Cox M.P."/>
            <person name="Datema E."/>
            <person name="de Vries R.P."/>
            <person name="Dhillon B."/>
            <person name="Ganley A.R."/>
            <person name="Griffiths S.A."/>
            <person name="Guo Y."/>
            <person name="Hamelin R.C."/>
            <person name="Henrissat B."/>
            <person name="Kabir M.S."/>
            <person name="Jashni M.K."/>
            <person name="Kema G."/>
            <person name="Klaubauf S."/>
            <person name="Lapidus A."/>
            <person name="Levasseur A."/>
            <person name="Lindquist E."/>
            <person name="Mehrabi R."/>
            <person name="Ohm R.A."/>
            <person name="Owen T.J."/>
            <person name="Salamov A."/>
            <person name="Schwelm A."/>
            <person name="Schijlen E."/>
            <person name="Sun H."/>
            <person name="van den Burg H.A."/>
            <person name="van Ham R.C.H.J."/>
            <person name="Zhang S."/>
            <person name="Goodwin S.B."/>
            <person name="Grigoriev I.V."/>
            <person name="Collemare J."/>
            <person name="Bradshaw R.E."/>
        </authorList>
    </citation>
    <scope>NUCLEOTIDE SEQUENCE [LARGE SCALE GENOMIC DNA]</scope>
    <source>
        <strain evidence="7">NZE10 / CBS 128990</strain>
    </source>
</reference>
<dbReference type="GO" id="GO:0005730">
    <property type="term" value="C:nucleolus"/>
    <property type="evidence" value="ECO:0007669"/>
    <property type="project" value="UniProtKB-SubCell"/>
</dbReference>
<dbReference type="HAMAP" id="MF_03044">
    <property type="entry name" value="BMT2"/>
    <property type="match status" value="1"/>
</dbReference>
<proteinExistence type="inferred from homology"/>
<feature type="compositionally biased region" description="Basic residues" evidence="5">
    <location>
        <begin position="1"/>
        <end position="12"/>
    </location>
</feature>
<dbReference type="PANTHER" id="PTHR21008">
    <property type="entry name" value="S-ADENOSYLMETHIONINE SENSOR UPSTREAM OF MTORC1-RELATED"/>
    <property type="match status" value="1"/>
</dbReference>
<comment type="function">
    <text evidence="4">S-adenosyl-L-methionine-dependent methyltransferase that specifically methylates the N(1) position of an adenine present in helix 65 in 25S rRNA.</text>
</comment>
<dbReference type="GO" id="GO:0016433">
    <property type="term" value="F:rRNA (adenine) methyltransferase activity"/>
    <property type="evidence" value="ECO:0007669"/>
    <property type="project" value="UniProtKB-UniRule"/>
</dbReference>
<keyword evidence="1 4" id="KW-0489">Methyltransferase</keyword>
<evidence type="ECO:0000256" key="4">
    <source>
        <dbReference type="HAMAP-Rule" id="MF_03044"/>
    </source>
</evidence>
<feature type="binding site" evidence="4">
    <location>
        <position position="139"/>
    </location>
    <ligand>
        <name>S-adenosyl-L-methionine</name>
        <dbReference type="ChEBI" id="CHEBI:59789"/>
    </ligand>
</feature>
<keyword evidence="4" id="KW-0539">Nucleus</keyword>
<comment type="subcellular location">
    <subcellularLocation>
        <location evidence="4">Nucleus</location>
        <location evidence="4">Nucleolus</location>
    </subcellularLocation>
</comment>
<sequence>MGSRSRTWKKPSLKYGRPPTAQRLKASISSKATQKTIVTFHQLNRDLERARASGDQAQIKRFQQQIDAIGGIKAYQQASIQGQAVDRGGDSSTILLKWLEPVREELLKASPKMKMLEIGALSTRNACSRSGVFDVTHIDLNSQGPGIEQQDFMARPLPAGADDKLDVVSLSLVLNFVPDAKVRGEMLRRTTTFLQHRISSSSNEIGKVMPSLFLVLPAPCVTNSRYFDDHQLGRIMGSLGYALMHRKETAKLVYYLWHLQHRQALEQQSFAKTKIRDGRTMNNFHVVLQRPNS</sequence>
<dbReference type="HOGENOM" id="CLU_041583_1_0_1"/>
<evidence type="ECO:0000256" key="5">
    <source>
        <dbReference type="SAM" id="MobiDB-lite"/>
    </source>
</evidence>
<evidence type="ECO:0000313" key="6">
    <source>
        <dbReference type="EMBL" id="EME43395.1"/>
    </source>
</evidence>
<dbReference type="Proteomes" id="UP000016933">
    <property type="component" value="Unassembled WGS sequence"/>
</dbReference>
<dbReference type="STRING" id="675120.M2YN67"/>
<evidence type="ECO:0000256" key="1">
    <source>
        <dbReference type="ARBA" id="ARBA00022603"/>
    </source>
</evidence>
<protein>
    <recommendedName>
        <fullName evidence="4">25S rRNA adenine-N(1) methyltransferase</fullName>
        <ecNumber evidence="4">2.1.1.-</ecNumber>
    </recommendedName>
</protein>
<keyword evidence="7" id="KW-1185">Reference proteome</keyword>
<dbReference type="EC" id="2.1.1.-" evidence="4"/>
<dbReference type="EMBL" id="KB446540">
    <property type="protein sequence ID" value="EME43395.1"/>
    <property type="molecule type" value="Genomic_DNA"/>
</dbReference>
<feature type="binding site" evidence="4">
    <location>
        <position position="119"/>
    </location>
    <ligand>
        <name>S-adenosyl-L-methionine</name>
        <dbReference type="ChEBI" id="CHEBI:59789"/>
    </ligand>
</feature>
<comment type="similarity">
    <text evidence="4">Belongs to the BMT2 family.</text>
</comment>
<evidence type="ECO:0000256" key="3">
    <source>
        <dbReference type="ARBA" id="ARBA00022691"/>
    </source>
</evidence>
<dbReference type="PANTHER" id="PTHR21008:SF1">
    <property type="entry name" value="25S RRNA (ADENINE(2142)-N(1))-METHYLTRANSFERASE"/>
    <property type="match status" value="1"/>
</dbReference>
<dbReference type="Pfam" id="PF11968">
    <property type="entry name" value="Bmt2"/>
    <property type="match status" value="1"/>
</dbReference>
<feature type="region of interest" description="Disordered" evidence="5">
    <location>
        <begin position="1"/>
        <end position="22"/>
    </location>
</feature>
<gene>
    <name evidence="6" type="ORF">DOTSEDRAFT_63630</name>
</gene>
<dbReference type="AlphaFoldDB" id="M2YN67"/>
<organism evidence="6 7">
    <name type="scientific">Dothistroma septosporum (strain NZE10 / CBS 128990)</name>
    <name type="common">Red band needle blight fungus</name>
    <name type="synonym">Mycosphaerella pini</name>
    <dbReference type="NCBI Taxonomy" id="675120"/>
    <lineage>
        <taxon>Eukaryota</taxon>
        <taxon>Fungi</taxon>
        <taxon>Dikarya</taxon>
        <taxon>Ascomycota</taxon>
        <taxon>Pezizomycotina</taxon>
        <taxon>Dothideomycetes</taxon>
        <taxon>Dothideomycetidae</taxon>
        <taxon>Mycosphaerellales</taxon>
        <taxon>Mycosphaerellaceae</taxon>
        <taxon>Dothistroma</taxon>
    </lineage>
</organism>
<name>M2YN67_DOTSN</name>
<accession>M2YN67</accession>
<dbReference type="OrthoDB" id="5954793at2759"/>
<dbReference type="OMA" id="FHRTSKW"/>
<keyword evidence="2 4" id="KW-0808">Transferase</keyword>
<dbReference type="InterPro" id="IPR021867">
    <property type="entry name" value="Bmt2/SAMTOR"/>
</dbReference>
<evidence type="ECO:0000313" key="7">
    <source>
        <dbReference type="Proteomes" id="UP000016933"/>
    </source>
</evidence>
<evidence type="ECO:0000256" key="2">
    <source>
        <dbReference type="ARBA" id="ARBA00022679"/>
    </source>
</evidence>
<dbReference type="eggNOG" id="ENOG502R82D">
    <property type="taxonomic scope" value="Eukaryota"/>
</dbReference>